<name>A0A165ZXN6_EXIGL</name>
<feature type="region of interest" description="Disordered" evidence="9">
    <location>
        <begin position="29"/>
        <end position="69"/>
    </location>
</feature>
<organism evidence="12 13">
    <name type="scientific">Exidia glandulosa HHB12029</name>
    <dbReference type="NCBI Taxonomy" id="1314781"/>
    <lineage>
        <taxon>Eukaryota</taxon>
        <taxon>Fungi</taxon>
        <taxon>Dikarya</taxon>
        <taxon>Basidiomycota</taxon>
        <taxon>Agaricomycotina</taxon>
        <taxon>Agaricomycetes</taxon>
        <taxon>Auriculariales</taxon>
        <taxon>Exidiaceae</taxon>
        <taxon>Exidia</taxon>
    </lineage>
</organism>
<evidence type="ECO:0000256" key="8">
    <source>
        <dbReference type="RuleBase" id="RU004453"/>
    </source>
</evidence>
<dbReference type="Gene3D" id="3.20.20.80">
    <property type="entry name" value="Glycosidases"/>
    <property type="match status" value="1"/>
</dbReference>
<dbReference type="InterPro" id="IPR001223">
    <property type="entry name" value="Glyco_hydro18_cat"/>
</dbReference>
<reference evidence="12 13" key="1">
    <citation type="journal article" date="2016" name="Mol. Biol. Evol.">
        <title>Comparative Genomics of Early-Diverging Mushroom-Forming Fungi Provides Insights into the Origins of Lignocellulose Decay Capabilities.</title>
        <authorList>
            <person name="Nagy L.G."/>
            <person name="Riley R."/>
            <person name="Tritt A."/>
            <person name="Adam C."/>
            <person name="Daum C."/>
            <person name="Floudas D."/>
            <person name="Sun H."/>
            <person name="Yadav J.S."/>
            <person name="Pangilinan J."/>
            <person name="Larsson K.H."/>
            <person name="Matsuura K."/>
            <person name="Barry K."/>
            <person name="Labutti K."/>
            <person name="Kuo R."/>
            <person name="Ohm R.A."/>
            <person name="Bhattacharya S.S."/>
            <person name="Shirouzu T."/>
            <person name="Yoshinaga Y."/>
            <person name="Martin F.M."/>
            <person name="Grigoriev I.V."/>
            <person name="Hibbett D.S."/>
        </authorList>
    </citation>
    <scope>NUCLEOTIDE SEQUENCE [LARGE SCALE GENOMIC DNA]</scope>
    <source>
        <strain evidence="12 13">HHB12029</strain>
    </source>
</reference>
<evidence type="ECO:0000313" key="13">
    <source>
        <dbReference type="Proteomes" id="UP000077266"/>
    </source>
</evidence>
<dbReference type="Proteomes" id="UP000077266">
    <property type="component" value="Unassembled WGS sequence"/>
</dbReference>
<dbReference type="EMBL" id="KV426150">
    <property type="protein sequence ID" value="KZV86609.1"/>
    <property type="molecule type" value="Genomic_DNA"/>
</dbReference>
<keyword evidence="10" id="KW-0732">Signal</keyword>
<evidence type="ECO:0000256" key="7">
    <source>
        <dbReference type="RuleBase" id="RU000489"/>
    </source>
</evidence>
<comment type="similarity">
    <text evidence="8">Belongs to the glycosyl hydrolase 18 family.</text>
</comment>
<keyword evidence="6" id="KW-0624">Polysaccharide degradation</keyword>
<feature type="domain" description="GH18" evidence="11">
    <location>
        <begin position="71"/>
        <end position="346"/>
    </location>
</feature>
<dbReference type="Pfam" id="PF00704">
    <property type="entry name" value="Glyco_hydro_18"/>
    <property type="match status" value="1"/>
</dbReference>
<evidence type="ECO:0000256" key="6">
    <source>
        <dbReference type="ARBA" id="ARBA00023326"/>
    </source>
</evidence>
<evidence type="ECO:0000313" key="12">
    <source>
        <dbReference type="EMBL" id="KZV86609.1"/>
    </source>
</evidence>
<dbReference type="PROSITE" id="PS51910">
    <property type="entry name" value="GH18_2"/>
    <property type="match status" value="1"/>
</dbReference>
<comment type="catalytic activity">
    <reaction evidence="1">
        <text>Random endo-hydrolysis of N-acetyl-beta-D-glucosaminide (1-&gt;4)-beta-linkages in chitin and chitodextrins.</text>
        <dbReference type="EC" id="3.2.1.14"/>
    </reaction>
</comment>
<evidence type="ECO:0000256" key="10">
    <source>
        <dbReference type="SAM" id="SignalP"/>
    </source>
</evidence>
<keyword evidence="2 7" id="KW-0378">Hydrolase</keyword>
<dbReference type="SUPFAM" id="SSF51445">
    <property type="entry name" value="(Trans)glycosidases"/>
    <property type="match status" value="1"/>
</dbReference>
<evidence type="ECO:0000259" key="11">
    <source>
        <dbReference type="PROSITE" id="PS51910"/>
    </source>
</evidence>
<keyword evidence="5 7" id="KW-0326">Glycosidase</keyword>
<evidence type="ECO:0000256" key="5">
    <source>
        <dbReference type="ARBA" id="ARBA00023295"/>
    </source>
</evidence>
<accession>A0A165ZXN6</accession>
<keyword evidence="13" id="KW-1185">Reference proteome</keyword>
<keyword evidence="4" id="KW-0119">Carbohydrate metabolism</keyword>
<dbReference type="InterPro" id="IPR001579">
    <property type="entry name" value="Glyco_hydro_18_chit_AS"/>
</dbReference>
<evidence type="ECO:0000256" key="9">
    <source>
        <dbReference type="SAM" id="MobiDB-lite"/>
    </source>
</evidence>
<proteinExistence type="inferred from homology"/>
<feature type="chain" id="PRO_5007870314" evidence="10">
    <location>
        <begin position="21"/>
        <end position="346"/>
    </location>
</feature>
<feature type="compositionally biased region" description="Pro residues" evidence="9">
    <location>
        <begin position="37"/>
        <end position="60"/>
    </location>
</feature>
<feature type="signal peptide" evidence="10">
    <location>
        <begin position="1"/>
        <end position="20"/>
    </location>
</feature>
<sequence length="346" mass="36553">MKTTAAAITLALSALSAVSALPTNVTAPIARRQCAPTTPPTPTPDPAPPSDPTPSDPAPPSGGGGGSTSGAQYTVYADAWLSDQNFPTAADIDGYTGFYLAFWMSKQRADNAQSWESMDAATRDKLKSALTANGAKLMVSAFGATEFPTTGGVDPVGAAQSLAQWCKDYGMDGVDVDYEDLDAFNNGSGAEDWLISFTKALRDALPSPFIITHAPLAPWFQPGEKWKGGGYLKVDKEVGSLIDWYNMQFYNQGVDVYTDCAGLMEKSADDWPQTSVMEMIANGVDGSKIVVGKPATAADASNGFFEPGPLGQCLKQYVGKNGFTGGAMTWQWNHAGKDWVSAVKNA</sequence>
<gene>
    <name evidence="12" type="ORF">EXIGLDRAFT_652997</name>
</gene>
<evidence type="ECO:0000256" key="3">
    <source>
        <dbReference type="ARBA" id="ARBA00023024"/>
    </source>
</evidence>
<dbReference type="AlphaFoldDB" id="A0A165ZXN6"/>
<keyword evidence="3" id="KW-0146">Chitin degradation</keyword>
<dbReference type="GO" id="GO:0006032">
    <property type="term" value="P:chitin catabolic process"/>
    <property type="evidence" value="ECO:0007669"/>
    <property type="project" value="UniProtKB-KW"/>
</dbReference>
<evidence type="ECO:0000256" key="2">
    <source>
        <dbReference type="ARBA" id="ARBA00022801"/>
    </source>
</evidence>
<dbReference type="GO" id="GO:0008843">
    <property type="term" value="F:endochitinase activity"/>
    <property type="evidence" value="ECO:0007669"/>
    <property type="project" value="UniProtKB-EC"/>
</dbReference>
<dbReference type="InterPro" id="IPR017853">
    <property type="entry name" value="GH"/>
</dbReference>
<dbReference type="CDD" id="cd00598">
    <property type="entry name" value="GH18_chitinase-like"/>
    <property type="match status" value="1"/>
</dbReference>
<dbReference type="PROSITE" id="PS01095">
    <property type="entry name" value="GH18_1"/>
    <property type="match status" value="1"/>
</dbReference>
<dbReference type="OrthoDB" id="3012298at2759"/>
<dbReference type="InParanoid" id="A0A165ZXN6"/>
<dbReference type="GO" id="GO:0000272">
    <property type="term" value="P:polysaccharide catabolic process"/>
    <property type="evidence" value="ECO:0007669"/>
    <property type="project" value="UniProtKB-KW"/>
</dbReference>
<evidence type="ECO:0000256" key="1">
    <source>
        <dbReference type="ARBA" id="ARBA00000822"/>
    </source>
</evidence>
<evidence type="ECO:0000256" key="4">
    <source>
        <dbReference type="ARBA" id="ARBA00023277"/>
    </source>
</evidence>
<protein>
    <submittedName>
        <fullName evidence="12">Glycoside hydrolase</fullName>
    </submittedName>
</protein>